<protein>
    <submittedName>
        <fullName evidence="1">SDR family oxidoreductase</fullName>
    </submittedName>
</protein>
<accession>A0ACD3SMU8</accession>
<keyword evidence="2" id="KW-1185">Reference proteome</keyword>
<gene>
    <name evidence="1" type="ORF">MW7_012945</name>
</gene>
<name>A0ACD3SMU8_9BURK</name>
<comment type="caution">
    <text evidence="1">The sequence shown here is derived from an EMBL/GenBank/DDBJ whole genome shotgun (WGS) entry which is preliminary data.</text>
</comment>
<sequence length="238" mass="24949">MKPVAIVTGGARNIGRAIVQRFAADYRVVVADLAEPQDALPEGCEFIRTDVCDPAQVTQLVEQASRLGTLQALVHSAAITAPAKSIAETPLDEWKRILDVNLTGSFIVAQAAIAPLTRARGSITLLTSRAGKTGFAALNASRSGTKAHYCASKAGVISLMKSLATELAPDVRVNAVAPGPIEGEMIPRDRWPEIAARVPLGRLGRIGEIADAAYFLASPAASFITGHVLDVNGGTLMD</sequence>
<reference evidence="1" key="1">
    <citation type="submission" date="2019-05" db="EMBL/GenBank/DDBJ databases">
        <title>Revised genome assembly of Burkholderiaceae (previously Ralstonia) sp. PBA.</title>
        <authorList>
            <person name="Gan H.M."/>
        </authorList>
    </citation>
    <scope>NUCLEOTIDE SEQUENCE</scope>
    <source>
        <strain evidence="1">PBA</strain>
    </source>
</reference>
<organism evidence="1 2">
    <name type="scientific">Imbroritus primus</name>
    <dbReference type="NCBI Taxonomy" id="3058603"/>
    <lineage>
        <taxon>Bacteria</taxon>
        <taxon>Pseudomonadati</taxon>
        <taxon>Pseudomonadota</taxon>
        <taxon>Betaproteobacteria</taxon>
        <taxon>Burkholderiales</taxon>
        <taxon>Burkholderiaceae</taxon>
        <taxon>Imbroritus</taxon>
    </lineage>
</organism>
<dbReference type="EMBL" id="AKCV02000023">
    <property type="protein sequence ID" value="TMS57498.1"/>
    <property type="molecule type" value="Genomic_DNA"/>
</dbReference>
<evidence type="ECO:0000313" key="2">
    <source>
        <dbReference type="Proteomes" id="UP000004277"/>
    </source>
</evidence>
<dbReference type="Proteomes" id="UP000004277">
    <property type="component" value="Unassembled WGS sequence"/>
</dbReference>
<evidence type="ECO:0000313" key="1">
    <source>
        <dbReference type="EMBL" id="TMS57498.1"/>
    </source>
</evidence>
<proteinExistence type="predicted"/>